<proteinExistence type="predicted"/>
<evidence type="ECO:0000313" key="2">
    <source>
        <dbReference type="Proteomes" id="UP000807353"/>
    </source>
</evidence>
<reference evidence="1" key="1">
    <citation type="submission" date="2020-11" db="EMBL/GenBank/DDBJ databases">
        <authorList>
            <consortium name="DOE Joint Genome Institute"/>
            <person name="Ahrendt S."/>
            <person name="Riley R."/>
            <person name="Andreopoulos W."/>
            <person name="Labutti K."/>
            <person name="Pangilinan J."/>
            <person name="Ruiz-Duenas F.J."/>
            <person name="Barrasa J.M."/>
            <person name="Sanchez-Garcia M."/>
            <person name="Camarero S."/>
            <person name="Miyauchi S."/>
            <person name="Serrano A."/>
            <person name="Linde D."/>
            <person name="Babiker R."/>
            <person name="Drula E."/>
            <person name="Ayuso-Fernandez I."/>
            <person name="Pacheco R."/>
            <person name="Padilla G."/>
            <person name="Ferreira P."/>
            <person name="Barriuso J."/>
            <person name="Kellner H."/>
            <person name="Castanera R."/>
            <person name="Alfaro M."/>
            <person name="Ramirez L."/>
            <person name="Pisabarro A.G."/>
            <person name="Kuo A."/>
            <person name="Tritt A."/>
            <person name="Lipzen A."/>
            <person name="He G."/>
            <person name="Yan M."/>
            <person name="Ng V."/>
            <person name="Cullen D."/>
            <person name="Martin F."/>
            <person name="Rosso M.-N."/>
            <person name="Henrissat B."/>
            <person name="Hibbett D."/>
            <person name="Martinez A.T."/>
            <person name="Grigoriev I.V."/>
        </authorList>
    </citation>
    <scope>NUCLEOTIDE SEQUENCE</scope>
    <source>
        <strain evidence="1">CBS 247.69</strain>
    </source>
</reference>
<name>A0A9P6CE28_9AGAR</name>
<evidence type="ECO:0000313" key="1">
    <source>
        <dbReference type="EMBL" id="KAF9457568.1"/>
    </source>
</evidence>
<keyword evidence="2" id="KW-1185">Reference proteome</keyword>
<accession>A0A9P6CE28</accession>
<dbReference type="Proteomes" id="UP000807353">
    <property type="component" value="Unassembled WGS sequence"/>
</dbReference>
<dbReference type="EMBL" id="MU150366">
    <property type="protein sequence ID" value="KAF9457568.1"/>
    <property type="molecule type" value="Genomic_DNA"/>
</dbReference>
<feature type="non-terminal residue" evidence="1">
    <location>
        <position position="57"/>
    </location>
</feature>
<protein>
    <submittedName>
        <fullName evidence="1">Uncharacterized protein</fullName>
    </submittedName>
</protein>
<gene>
    <name evidence="1" type="ORF">BDZ94DRAFT_1272818</name>
</gene>
<organism evidence="1 2">
    <name type="scientific">Collybia nuda</name>
    <dbReference type="NCBI Taxonomy" id="64659"/>
    <lineage>
        <taxon>Eukaryota</taxon>
        <taxon>Fungi</taxon>
        <taxon>Dikarya</taxon>
        <taxon>Basidiomycota</taxon>
        <taxon>Agaricomycotina</taxon>
        <taxon>Agaricomycetes</taxon>
        <taxon>Agaricomycetidae</taxon>
        <taxon>Agaricales</taxon>
        <taxon>Tricholomatineae</taxon>
        <taxon>Clitocybaceae</taxon>
        <taxon>Collybia</taxon>
    </lineage>
</organism>
<comment type="caution">
    <text evidence="1">The sequence shown here is derived from an EMBL/GenBank/DDBJ whole genome shotgun (WGS) entry which is preliminary data.</text>
</comment>
<dbReference type="AlphaFoldDB" id="A0A9P6CE28"/>
<sequence length="57" mass="6455">MASPDEEASVLEEEAVALAAGAMVRIIARDCRTRYQREEKNKEKGFRVQSWALQRGC</sequence>